<evidence type="ECO:0000313" key="7">
    <source>
        <dbReference type="Proteomes" id="UP001152320"/>
    </source>
</evidence>
<dbReference type="InterPro" id="IPR005178">
    <property type="entry name" value="Ostalpha/TMEM184C"/>
</dbReference>
<dbReference type="GO" id="GO:0016020">
    <property type="term" value="C:membrane"/>
    <property type="evidence" value="ECO:0007669"/>
    <property type="project" value="UniProtKB-SubCell"/>
</dbReference>
<gene>
    <name evidence="6" type="ORF">HOLleu_02774</name>
</gene>
<evidence type="ECO:0000313" key="6">
    <source>
        <dbReference type="EMBL" id="KAJ8049851.1"/>
    </source>
</evidence>
<keyword evidence="3 5" id="KW-1133">Transmembrane helix</keyword>
<name>A0A9Q1CRS0_HOLLE</name>
<dbReference type="EMBL" id="JAIZAY010000001">
    <property type="protein sequence ID" value="KAJ8049851.1"/>
    <property type="molecule type" value="Genomic_DNA"/>
</dbReference>
<comment type="caution">
    <text evidence="6">The sequence shown here is derived from an EMBL/GenBank/DDBJ whole genome shotgun (WGS) entry which is preliminary data.</text>
</comment>
<evidence type="ECO:0000256" key="3">
    <source>
        <dbReference type="ARBA" id="ARBA00022989"/>
    </source>
</evidence>
<feature type="transmembrane region" description="Helical" evidence="5">
    <location>
        <begin position="119"/>
        <end position="136"/>
    </location>
</feature>
<keyword evidence="4 5" id="KW-0472">Membrane</keyword>
<dbReference type="AlphaFoldDB" id="A0A9Q1CRS0"/>
<organism evidence="6 7">
    <name type="scientific">Holothuria leucospilota</name>
    <name type="common">Black long sea cucumber</name>
    <name type="synonym">Mertensiothuria leucospilota</name>
    <dbReference type="NCBI Taxonomy" id="206669"/>
    <lineage>
        <taxon>Eukaryota</taxon>
        <taxon>Metazoa</taxon>
        <taxon>Echinodermata</taxon>
        <taxon>Eleutherozoa</taxon>
        <taxon>Echinozoa</taxon>
        <taxon>Holothuroidea</taxon>
        <taxon>Aspidochirotacea</taxon>
        <taxon>Aspidochirotida</taxon>
        <taxon>Holothuriidae</taxon>
        <taxon>Holothuria</taxon>
    </lineage>
</organism>
<feature type="transmembrane region" description="Helical" evidence="5">
    <location>
        <begin position="9"/>
        <end position="27"/>
    </location>
</feature>
<dbReference type="Pfam" id="PF03619">
    <property type="entry name" value="Solute_trans_a"/>
    <property type="match status" value="1"/>
</dbReference>
<comment type="subcellular location">
    <subcellularLocation>
        <location evidence="1">Membrane</location>
        <topology evidence="1">Multi-pass membrane protein</topology>
    </subcellularLocation>
</comment>
<sequence>MIPLCRIPMLVRHILVLLAHLILWIINITVPDYIPRLLCIILGVSAFLTTMVAVNCLDIFRRTTKKYMKRWNLMPSFTSVMLTLCISSLHDLITSFFVADVRYNRQTYPKNTFLYINNFVKIIENFCLALVAIIWFRHCNGKRSKIEMKEYEEELRNYLLVKTAYNMREIE</sequence>
<feature type="transmembrane region" description="Helical" evidence="5">
    <location>
        <begin position="33"/>
        <end position="57"/>
    </location>
</feature>
<reference evidence="6" key="1">
    <citation type="submission" date="2021-10" db="EMBL/GenBank/DDBJ databases">
        <title>Tropical sea cucumber genome reveals ecological adaptation and Cuvierian tubules defense mechanism.</title>
        <authorList>
            <person name="Chen T."/>
        </authorList>
    </citation>
    <scope>NUCLEOTIDE SEQUENCE</scope>
    <source>
        <strain evidence="6">Nanhai2018</strain>
        <tissue evidence="6">Muscle</tissue>
    </source>
</reference>
<keyword evidence="2 5" id="KW-0812">Transmembrane</keyword>
<dbReference type="Proteomes" id="UP001152320">
    <property type="component" value="Chromosome 1"/>
</dbReference>
<evidence type="ECO:0000256" key="5">
    <source>
        <dbReference type="SAM" id="Phobius"/>
    </source>
</evidence>
<evidence type="ECO:0000256" key="1">
    <source>
        <dbReference type="ARBA" id="ARBA00004141"/>
    </source>
</evidence>
<proteinExistence type="predicted"/>
<feature type="transmembrane region" description="Helical" evidence="5">
    <location>
        <begin position="77"/>
        <end position="99"/>
    </location>
</feature>
<protein>
    <submittedName>
        <fullName evidence="6">Uncharacterized protein</fullName>
    </submittedName>
</protein>
<accession>A0A9Q1CRS0</accession>
<keyword evidence="7" id="KW-1185">Reference proteome</keyword>
<evidence type="ECO:0000256" key="2">
    <source>
        <dbReference type="ARBA" id="ARBA00022692"/>
    </source>
</evidence>
<evidence type="ECO:0000256" key="4">
    <source>
        <dbReference type="ARBA" id="ARBA00023136"/>
    </source>
</evidence>